<dbReference type="NCBIfam" id="TIGR00229">
    <property type="entry name" value="sensory_box"/>
    <property type="match status" value="1"/>
</dbReference>
<dbReference type="InterPro" id="IPR001633">
    <property type="entry name" value="EAL_dom"/>
</dbReference>
<feature type="domain" description="GGDEF" evidence="5">
    <location>
        <begin position="299"/>
        <end position="432"/>
    </location>
</feature>
<dbReference type="CDD" id="cd00130">
    <property type="entry name" value="PAS"/>
    <property type="match status" value="1"/>
</dbReference>
<feature type="coiled-coil region" evidence="2">
    <location>
        <begin position="110"/>
        <end position="137"/>
    </location>
</feature>
<gene>
    <name evidence="6" type="ORF">ORQ98_04935</name>
</gene>
<evidence type="ECO:0000259" key="4">
    <source>
        <dbReference type="PROSITE" id="PS50883"/>
    </source>
</evidence>
<protein>
    <submittedName>
        <fullName evidence="6">EAL domain-containing protein</fullName>
    </submittedName>
</protein>
<accession>A0ABT5U4L5</accession>
<name>A0ABT5U4L5_9GAMM</name>
<organism evidence="6 7">
    <name type="scientific">Spartinivicinus poritis</name>
    <dbReference type="NCBI Taxonomy" id="2994640"/>
    <lineage>
        <taxon>Bacteria</taxon>
        <taxon>Pseudomonadati</taxon>
        <taxon>Pseudomonadota</taxon>
        <taxon>Gammaproteobacteria</taxon>
        <taxon>Oceanospirillales</taxon>
        <taxon>Zooshikellaceae</taxon>
        <taxon>Spartinivicinus</taxon>
    </lineage>
</organism>
<dbReference type="SUPFAM" id="SSF52172">
    <property type="entry name" value="CheY-like"/>
    <property type="match status" value="1"/>
</dbReference>
<dbReference type="PANTHER" id="PTHR33121">
    <property type="entry name" value="CYCLIC DI-GMP PHOSPHODIESTERASE PDEF"/>
    <property type="match status" value="1"/>
</dbReference>
<dbReference type="SUPFAM" id="SSF55785">
    <property type="entry name" value="PYP-like sensor domain (PAS domain)"/>
    <property type="match status" value="1"/>
</dbReference>
<evidence type="ECO:0000256" key="2">
    <source>
        <dbReference type="SAM" id="Coils"/>
    </source>
</evidence>
<comment type="caution">
    <text evidence="1">Lacks conserved residue(s) required for the propagation of feature annotation.</text>
</comment>
<evidence type="ECO:0000259" key="5">
    <source>
        <dbReference type="PROSITE" id="PS50887"/>
    </source>
</evidence>
<dbReference type="SUPFAM" id="SSF141868">
    <property type="entry name" value="EAL domain-like"/>
    <property type="match status" value="1"/>
</dbReference>
<sequence>MQNDSNTIRLLIVEASQNEAEQMVSLFRNAGQATRAHRVTSIDDLEETIQTQTWDLLLASHPMDEINADTANETINRLNKDIPIILMKDEYQKETFTDALKAGFRDVVLYNEEERLVLVANRELQNLENRRQRRLAEVSLRETEKRCQLLLNSSMDAIAYVHEGMHIYANQSYVDLFGYPDADDLACVPIIDMVASEDLAEFKRFLKNYQSTENASDELACHGIKENGEKFKAKISFSPATFDGEPCTQIVIRVDQGNAELEEKLKEISTQDLLTGLYNQQYFSEQLDKSIDRAVGGKGNAAVFYVTLDSFDKIRTEMGISDADLVLADFGTLLKEHIPAPNILARSGDDLFLALIPTDNQTELSTLATKVNKSVEDHLSEVGGKTAQTTCSIGITIINETTAKAKDILARAQRAREKVLDKGGNNYHFHTAKDDLEEQAIEGNVIAMIQKALQDNSFKLLFQPVISLRGDSEEHYEVLLRLINPNGEEVPPKEFLDAAEKSQMATKIDRWVILQSVKLLASHRAKGHKTRLFIHLSSSSIQDKTLLPWVSVALKAARLPGDSIIFQLTEEDATTYMKQAKELTKAIDELRCKVSITHFGCAINPFTTLKHLTVHYVKVDGSFSGDIGNPETQENLKTMISSLQGQGKLTIVPMVENATMLATLWQAGVNYIQGYYLQGPTAEMDYDFTSDEDE</sequence>
<dbReference type="PANTHER" id="PTHR33121:SF23">
    <property type="entry name" value="CYCLIC DI-GMP PHOSPHODIESTERASE PDEB"/>
    <property type="match status" value="1"/>
</dbReference>
<evidence type="ECO:0000313" key="6">
    <source>
        <dbReference type="EMBL" id="MDE1461306.1"/>
    </source>
</evidence>
<dbReference type="PROSITE" id="PS50887">
    <property type="entry name" value="GGDEF"/>
    <property type="match status" value="1"/>
</dbReference>
<dbReference type="Pfam" id="PF00990">
    <property type="entry name" value="GGDEF"/>
    <property type="match status" value="1"/>
</dbReference>
<dbReference type="InterPro" id="IPR029787">
    <property type="entry name" value="Nucleotide_cyclase"/>
</dbReference>
<dbReference type="InterPro" id="IPR011006">
    <property type="entry name" value="CheY-like_superfamily"/>
</dbReference>
<dbReference type="Pfam" id="PF00563">
    <property type="entry name" value="EAL"/>
    <property type="match status" value="1"/>
</dbReference>
<keyword evidence="2" id="KW-0175">Coiled coil</keyword>
<dbReference type="InterPro" id="IPR000014">
    <property type="entry name" value="PAS"/>
</dbReference>
<evidence type="ECO:0000313" key="7">
    <source>
        <dbReference type="Proteomes" id="UP001528823"/>
    </source>
</evidence>
<dbReference type="InterPro" id="IPR050706">
    <property type="entry name" value="Cyclic-di-GMP_PDE-like"/>
</dbReference>
<dbReference type="InterPro" id="IPR035965">
    <property type="entry name" value="PAS-like_dom_sf"/>
</dbReference>
<dbReference type="EMBL" id="JAPMOU010000004">
    <property type="protein sequence ID" value="MDE1461306.1"/>
    <property type="molecule type" value="Genomic_DNA"/>
</dbReference>
<dbReference type="InterPro" id="IPR001789">
    <property type="entry name" value="Sig_transdc_resp-reg_receiver"/>
</dbReference>
<dbReference type="Gene3D" id="3.30.450.20">
    <property type="entry name" value="PAS domain"/>
    <property type="match status" value="1"/>
</dbReference>
<dbReference type="Proteomes" id="UP001528823">
    <property type="component" value="Unassembled WGS sequence"/>
</dbReference>
<dbReference type="InterPro" id="IPR035919">
    <property type="entry name" value="EAL_sf"/>
</dbReference>
<proteinExistence type="predicted"/>
<feature type="domain" description="Response regulatory" evidence="3">
    <location>
        <begin position="9"/>
        <end position="125"/>
    </location>
</feature>
<evidence type="ECO:0000256" key="1">
    <source>
        <dbReference type="PROSITE-ProRule" id="PRU00169"/>
    </source>
</evidence>
<reference evidence="6 7" key="1">
    <citation type="submission" date="2022-11" db="EMBL/GenBank/DDBJ databases">
        <title>Spartinivicinus poritis sp. nov., isolated from scleractinian coral Porites lutea.</title>
        <authorList>
            <person name="Zhang G."/>
            <person name="Cai L."/>
            <person name="Wei Q."/>
        </authorList>
    </citation>
    <scope>NUCLEOTIDE SEQUENCE [LARGE SCALE GENOMIC DNA]</scope>
    <source>
        <strain evidence="6 7">A2-2</strain>
    </source>
</reference>
<evidence type="ECO:0000259" key="3">
    <source>
        <dbReference type="PROSITE" id="PS50110"/>
    </source>
</evidence>
<keyword evidence="7" id="KW-1185">Reference proteome</keyword>
<dbReference type="Gene3D" id="3.30.70.270">
    <property type="match status" value="1"/>
</dbReference>
<dbReference type="RefSeq" id="WP_274687670.1">
    <property type="nucleotide sequence ID" value="NZ_JAPMOU010000004.1"/>
</dbReference>
<feature type="domain" description="EAL" evidence="4">
    <location>
        <begin position="442"/>
        <end position="694"/>
    </location>
</feature>
<dbReference type="SUPFAM" id="SSF55073">
    <property type="entry name" value="Nucleotide cyclase"/>
    <property type="match status" value="1"/>
</dbReference>
<dbReference type="SMART" id="SM00052">
    <property type="entry name" value="EAL"/>
    <property type="match status" value="1"/>
</dbReference>
<dbReference type="InterPro" id="IPR043128">
    <property type="entry name" value="Rev_trsase/Diguanyl_cyclase"/>
</dbReference>
<dbReference type="PROSITE" id="PS50883">
    <property type="entry name" value="EAL"/>
    <property type="match status" value="1"/>
</dbReference>
<dbReference type="PROSITE" id="PS50110">
    <property type="entry name" value="RESPONSE_REGULATORY"/>
    <property type="match status" value="1"/>
</dbReference>
<dbReference type="InterPro" id="IPR000160">
    <property type="entry name" value="GGDEF_dom"/>
</dbReference>
<dbReference type="Gene3D" id="3.40.50.2300">
    <property type="match status" value="1"/>
</dbReference>
<dbReference type="CDD" id="cd01948">
    <property type="entry name" value="EAL"/>
    <property type="match status" value="1"/>
</dbReference>
<dbReference type="Gene3D" id="3.20.20.450">
    <property type="entry name" value="EAL domain"/>
    <property type="match status" value="1"/>
</dbReference>
<dbReference type="CDD" id="cd01949">
    <property type="entry name" value="GGDEF"/>
    <property type="match status" value="1"/>
</dbReference>
<dbReference type="NCBIfam" id="TIGR00254">
    <property type="entry name" value="GGDEF"/>
    <property type="match status" value="1"/>
</dbReference>
<comment type="caution">
    <text evidence="6">The sequence shown here is derived from an EMBL/GenBank/DDBJ whole genome shotgun (WGS) entry which is preliminary data.</text>
</comment>
<dbReference type="SMART" id="SM00267">
    <property type="entry name" value="GGDEF"/>
    <property type="match status" value="1"/>
</dbReference>